<sequence length="64" mass="7131">MSRSTIVKLRCMHCRKAAELTRTDDLKDAGMVEVGYNLYYCFPCAKATGHPKAQGVTQPPRDAE</sequence>
<proteinExistence type="predicted"/>
<comment type="caution">
    <text evidence="1">The sequence shown here is derived from an EMBL/GenBank/DDBJ whole genome shotgun (WGS) entry which is preliminary data.</text>
</comment>
<gene>
    <name evidence="1" type="ORF">CORC01_10764</name>
</gene>
<protein>
    <submittedName>
        <fullName evidence="1">Uncharacterized protein</fullName>
    </submittedName>
</protein>
<dbReference type="STRING" id="1209926.A0A1G4AXM7"/>
<organism evidence="1 2">
    <name type="scientific">Colletotrichum orchidophilum</name>
    <dbReference type="NCBI Taxonomy" id="1209926"/>
    <lineage>
        <taxon>Eukaryota</taxon>
        <taxon>Fungi</taxon>
        <taxon>Dikarya</taxon>
        <taxon>Ascomycota</taxon>
        <taxon>Pezizomycotina</taxon>
        <taxon>Sordariomycetes</taxon>
        <taxon>Hypocreomycetidae</taxon>
        <taxon>Glomerellales</taxon>
        <taxon>Glomerellaceae</taxon>
        <taxon>Colletotrichum</taxon>
    </lineage>
</organism>
<evidence type="ECO:0000313" key="2">
    <source>
        <dbReference type="Proteomes" id="UP000176998"/>
    </source>
</evidence>
<keyword evidence="2" id="KW-1185">Reference proteome</keyword>
<dbReference type="OrthoDB" id="4797001at2759"/>
<accession>A0A1G4AXM7</accession>
<dbReference type="GeneID" id="34563901"/>
<dbReference type="AlphaFoldDB" id="A0A1G4AXM7"/>
<dbReference type="RefSeq" id="XP_022471029.1">
    <property type="nucleotide sequence ID" value="XM_022622391.1"/>
</dbReference>
<dbReference type="Proteomes" id="UP000176998">
    <property type="component" value="Unassembled WGS sequence"/>
</dbReference>
<evidence type="ECO:0000313" key="1">
    <source>
        <dbReference type="EMBL" id="OHE93865.1"/>
    </source>
</evidence>
<reference evidence="1 2" key="1">
    <citation type="submission" date="2016-09" db="EMBL/GenBank/DDBJ databases">
        <authorList>
            <person name="Capua I."/>
            <person name="De Benedictis P."/>
            <person name="Joannis T."/>
            <person name="Lombin L.H."/>
            <person name="Cattoli G."/>
        </authorList>
    </citation>
    <scope>NUCLEOTIDE SEQUENCE [LARGE SCALE GENOMIC DNA]</scope>
    <source>
        <strain evidence="1 2">IMI 309357</strain>
    </source>
</reference>
<dbReference type="EMBL" id="MJBS01000110">
    <property type="protein sequence ID" value="OHE93865.1"/>
    <property type="molecule type" value="Genomic_DNA"/>
</dbReference>
<name>A0A1G4AXM7_9PEZI</name>